<dbReference type="RefSeq" id="WP_338290396.1">
    <property type="nucleotide sequence ID" value="NZ_AP027272.1"/>
</dbReference>
<dbReference type="InterPro" id="IPR036397">
    <property type="entry name" value="RNaseH_sf"/>
</dbReference>
<reference evidence="5" key="1">
    <citation type="submission" date="2023-01" db="EMBL/GenBank/DDBJ databases">
        <title>Complete genome sequence of Planctobacterium marinum strain Dej080120_11.</title>
        <authorList>
            <person name="Ueki S."/>
            <person name="Maruyama F."/>
        </authorList>
    </citation>
    <scope>NUCLEOTIDE SEQUENCE</scope>
    <source>
        <strain evidence="5">Dej080120_11</strain>
    </source>
</reference>
<dbReference type="Proteomes" id="UP001333710">
    <property type="component" value="Chromosome"/>
</dbReference>
<dbReference type="AlphaFoldDB" id="A0AA48KQ15"/>
<dbReference type="GO" id="GO:0003676">
    <property type="term" value="F:nucleic acid binding"/>
    <property type="evidence" value="ECO:0007669"/>
    <property type="project" value="InterPro"/>
</dbReference>
<dbReference type="GO" id="GO:0006259">
    <property type="term" value="P:DNA metabolic process"/>
    <property type="evidence" value="ECO:0007669"/>
    <property type="project" value="UniProtKB-ARBA"/>
</dbReference>
<dbReference type="PANTHER" id="PTHR23044">
    <property type="entry name" value="3'-5' EXONUCLEASE ERI1-RELATED"/>
    <property type="match status" value="1"/>
</dbReference>
<organism evidence="5 6">
    <name type="scientific">Planctobacterium marinum</name>
    <dbReference type="NCBI Taxonomy" id="1631968"/>
    <lineage>
        <taxon>Bacteria</taxon>
        <taxon>Pseudomonadati</taxon>
        <taxon>Pseudomonadota</taxon>
        <taxon>Gammaproteobacteria</taxon>
        <taxon>Alteromonadales</taxon>
        <taxon>Alteromonadaceae</taxon>
        <taxon>Planctobacterium</taxon>
    </lineage>
</organism>
<dbReference type="InterPro" id="IPR051274">
    <property type="entry name" value="3-5_Exoribonuclease"/>
</dbReference>
<dbReference type="GO" id="GO:0000175">
    <property type="term" value="F:3'-5'-RNA exonuclease activity"/>
    <property type="evidence" value="ECO:0007669"/>
    <property type="project" value="InterPro"/>
</dbReference>
<evidence type="ECO:0000256" key="3">
    <source>
        <dbReference type="ARBA" id="ARBA00022839"/>
    </source>
</evidence>
<dbReference type="Gene3D" id="3.30.420.10">
    <property type="entry name" value="Ribonuclease H-like superfamily/Ribonuclease H"/>
    <property type="match status" value="1"/>
</dbReference>
<name>A0AA48KQ15_9ALTE</name>
<dbReference type="SMART" id="SM00479">
    <property type="entry name" value="EXOIII"/>
    <property type="match status" value="1"/>
</dbReference>
<dbReference type="InterPro" id="IPR047201">
    <property type="entry name" value="ERI-1_3'hExo-like"/>
</dbReference>
<sequence length="197" mass="22597">MSSLVIFDTEFTAWPGSREHNWSRQGEAREIIQLAALKIKVQQKRLSAVASFNVLVKPTINPNLSEYIQELTGIRQQVVEDHGVDYPSCAELFHEFIENGTLPCYSWGPDVKVLKENHHFNQKQWLYREDSFIDLKTCIKSKGLPFTQLISGDLAAKVDKPLVGHKHNALYDVKSILVFLQTLIEQNRLDLSDLYLE</sequence>
<keyword evidence="3" id="KW-0269">Exonuclease</keyword>
<evidence type="ECO:0000259" key="4">
    <source>
        <dbReference type="SMART" id="SM00479"/>
    </source>
</evidence>
<dbReference type="SUPFAM" id="SSF53098">
    <property type="entry name" value="Ribonuclease H-like"/>
    <property type="match status" value="1"/>
</dbReference>
<dbReference type="InterPro" id="IPR013520">
    <property type="entry name" value="Ribonucl_H"/>
</dbReference>
<keyword evidence="2" id="KW-0378">Hydrolase</keyword>
<evidence type="ECO:0000313" key="6">
    <source>
        <dbReference type="Proteomes" id="UP001333710"/>
    </source>
</evidence>
<feature type="domain" description="Exonuclease" evidence="4">
    <location>
        <begin position="3"/>
        <end position="189"/>
    </location>
</feature>
<dbReference type="CDD" id="cd06133">
    <property type="entry name" value="ERI-1_3'hExo_like"/>
    <property type="match status" value="1"/>
</dbReference>
<evidence type="ECO:0000313" key="5">
    <source>
        <dbReference type="EMBL" id="BDX04607.1"/>
    </source>
</evidence>
<evidence type="ECO:0000256" key="2">
    <source>
        <dbReference type="ARBA" id="ARBA00022801"/>
    </source>
</evidence>
<dbReference type="EMBL" id="AP027272">
    <property type="protein sequence ID" value="BDX04607.1"/>
    <property type="molecule type" value="Genomic_DNA"/>
</dbReference>
<proteinExistence type="predicted"/>
<dbReference type="Pfam" id="PF00929">
    <property type="entry name" value="RNase_T"/>
    <property type="match status" value="1"/>
</dbReference>
<keyword evidence="6" id="KW-1185">Reference proteome</keyword>
<dbReference type="KEGG" id="pmaw:MACH26_01280"/>
<dbReference type="PANTHER" id="PTHR23044:SF61">
    <property type="entry name" value="3'-5' EXORIBONUCLEASE 1-RELATED"/>
    <property type="match status" value="1"/>
</dbReference>
<keyword evidence="1" id="KW-0540">Nuclease</keyword>
<evidence type="ECO:0000256" key="1">
    <source>
        <dbReference type="ARBA" id="ARBA00022722"/>
    </source>
</evidence>
<accession>A0AA48KQ15</accession>
<protein>
    <recommendedName>
        <fullName evidence="4">Exonuclease domain-containing protein</fullName>
    </recommendedName>
</protein>
<gene>
    <name evidence="5" type="ORF">MACH26_01280</name>
</gene>
<dbReference type="InterPro" id="IPR012337">
    <property type="entry name" value="RNaseH-like_sf"/>
</dbReference>